<dbReference type="EMBL" id="AGZE01000038">
    <property type="protein sequence ID" value="EKB53602.1"/>
    <property type="molecule type" value="Genomic_DNA"/>
</dbReference>
<organism evidence="2 3">
    <name type="scientific">Falseniella ignava CCUG 37419</name>
    <dbReference type="NCBI Taxonomy" id="883112"/>
    <lineage>
        <taxon>Bacteria</taxon>
        <taxon>Bacillati</taxon>
        <taxon>Bacillota</taxon>
        <taxon>Bacilli</taxon>
        <taxon>Lactobacillales</taxon>
        <taxon>Aerococcaceae</taxon>
        <taxon>Falseniella</taxon>
    </lineage>
</organism>
<evidence type="ECO:0000313" key="3">
    <source>
        <dbReference type="Proteomes" id="UP000005147"/>
    </source>
</evidence>
<keyword evidence="1" id="KW-1133">Transmembrane helix</keyword>
<protein>
    <submittedName>
        <fullName evidence="2">Uncharacterized protein</fullName>
    </submittedName>
</protein>
<gene>
    <name evidence="2" type="ORF">HMPREF9707_01627</name>
</gene>
<dbReference type="AlphaFoldDB" id="K1LN99"/>
<keyword evidence="1" id="KW-0812">Transmembrane</keyword>
<dbReference type="HOGENOM" id="CLU_3310021_0_0_9"/>
<reference evidence="2 3" key="1">
    <citation type="submission" date="2012-07" db="EMBL/GenBank/DDBJ databases">
        <title>The Genome Sequence of Facklamia ignava CCUG 37419.</title>
        <authorList>
            <consortium name="The Broad Institute Genome Sequencing Platform"/>
            <person name="Earl A."/>
            <person name="Ward D."/>
            <person name="Feldgarden M."/>
            <person name="Gevers D."/>
            <person name="Huys G."/>
            <person name="Walker B."/>
            <person name="Young S.K."/>
            <person name="Zeng Q."/>
            <person name="Gargeya S."/>
            <person name="Fitzgerald M."/>
            <person name="Haas B."/>
            <person name="Abouelleil A."/>
            <person name="Alvarado L."/>
            <person name="Arachchi H.M."/>
            <person name="Berlin A.M."/>
            <person name="Chapman S.B."/>
            <person name="Goldberg J."/>
            <person name="Griggs A."/>
            <person name="Gujja S."/>
            <person name="Hansen M."/>
            <person name="Howarth C."/>
            <person name="Imamovic A."/>
            <person name="Larimer J."/>
            <person name="McCowen C."/>
            <person name="Montmayeur A."/>
            <person name="Murphy C."/>
            <person name="Neiman D."/>
            <person name="Pearson M."/>
            <person name="Priest M."/>
            <person name="Roberts A."/>
            <person name="Saif S."/>
            <person name="Shea T."/>
            <person name="Sisk P."/>
            <person name="Sykes S."/>
            <person name="Wortman J."/>
            <person name="Nusbaum C."/>
            <person name="Birren B."/>
        </authorList>
    </citation>
    <scope>NUCLEOTIDE SEQUENCE [LARGE SCALE GENOMIC DNA]</scope>
    <source>
        <strain evidence="2 3">CCUG 37419</strain>
    </source>
</reference>
<evidence type="ECO:0000256" key="1">
    <source>
        <dbReference type="SAM" id="Phobius"/>
    </source>
</evidence>
<comment type="caution">
    <text evidence="2">The sequence shown here is derived from an EMBL/GenBank/DDBJ whole genome shotgun (WGS) entry which is preliminary data.</text>
</comment>
<keyword evidence="3" id="KW-1185">Reference proteome</keyword>
<accession>K1LN99</accession>
<name>K1LN99_9LACT</name>
<evidence type="ECO:0000313" key="2">
    <source>
        <dbReference type="EMBL" id="EKB53602.1"/>
    </source>
</evidence>
<proteinExistence type="predicted"/>
<feature type="transmembrane region" description="Helical" evidence="1">
    <location>
        <begin position="6"/>
        <end position="31"/>
    </location>
</feature>
<sequence>MENIDIVFNMFLCMAGSWQIGSWLGQLFYWLHHKMRRDK</sequence>
<dbReference type="STRING" id="883112.HMPREF9707_01627"/>
<keyword evidence="1" id="KW-0472">Membrane</keyword>
<dbReference type="Proteomes" id="UP000005147">
    <property type="component" value="Unassembled WGS sequence"/>
</dbReference>